<evidence type="ECO:0000313" key="3">
    <source>
        <dbReference type="EMBL" id="WBW74977.1"/>
    </source>
</evidence>
<feature type="transmembrane region" description="Helical" evidence="2">
    <location>
        <begin position="150"/>
        <end position="172"/>
    </location>
</feature>
<feature type="transmembrane region" description="Helical" evidence="2">
    <location>
        <begin position="184"/>
        <end position="203"/>
    </location>
</feature>
<evidence type="ECO:0000256" key="2">
    <source>
        <dbReference type="SAM" id="Phobius"/>
    </source>
</evidence>
<dbReference type="Proteomes" id="UP001212411">
    <property type="component" value="Chromosome 3"/>
</dbReference>
<feature type="transmembrane region" description="Helical" evidence="2">
    <location>
        <begin position="108"/>
        <end position="129"/>
    </location>
</feature>
<keyword evidence="4" id="KW-1185">Reference proteome</keyword>
<evidence type="ECO:0000256" key="1">
    <source>
        <dbReference type="SAM" id="MobiDB-lite"/>
    </source>
</evidence>
<feature type="transmembrane region" description="Helical" evidence="2">
    <location>
        <begin position="72"/>
        <end position="96"/>
    </location>
</feature>
<name>A0AAE9WEQ6_9SCHI</name>
<keyword evidence="2" id="KW-1133">Transmembrane helix</keyword>
<keyword evidence="2" id="KW-0472">Membrane</keyword>
<sequence>MKNKYTPISDSDDSSNTLNDEKADTHSSDGTPPPYSASNKFIDLEIADGSAQNSAQDTVNNTRSSSMDKWQIIMYLLFFTSFVYIIFYAILLVLFFTSKVFVNAQTLWGLSAGCAASFALFLFAITQMPKEWFPQAKQGLTQAGRATKQFWCNMCIATLFLLPLDVSLFIVYYKTKRLIGFETVDFYCYVFIIFLDIALLPLCTTNADAREQLGLIVVDLKNGIGSGINGLGSGINGLGNGINGLGNGIGNAVDHMFGTNRRDEAPPNEEIELQPLAEQSAEV</sequence>
<protein>
    <submittedName>
        <fullName evidence="3">Wtf meiotic driver</fullName>
    </submittedName>
</protein>
<proteinExistence type="predicted"/>
<dbReference type="RefSeq" id="XP_056039220.1">
    <property type="nucleotide sequence ID" value="XM_056182950.1"/>
</dbReference>
<dbReference type="AlphaFoldDB" id="A0AAE9WEQ6"/>
<gene>
    <name evidence="3" type="primary">wtf37</name>
    <name evidence="3" type="ORF">SOMG_04163</name>
</gene>
<dbReference type="EMBL" id="CP115613">
    <property type="protein sequence ID" value="WBW74977.1"/>
    <property type="molecule type" value="Genomic_DNA"/>
</dbReference>
<feature type="region of interest" description="Disordered" evidence="1">
    <location>
        <begin position="1"/>
        <end position="36"/>
    </location>
</feature>
<reference evidence="3 4" key="1">
    <citation type="journal article" date="2023" name="G3 (Bethesda)">
        <title>A high-quality reference genome for the fission yeast Schizosaccharomyces osmophilus.</title>
        <authorList>
            <person name="Jia G.S."/>
            <person name="Zhang W.C."/>
            <person name="Liang Y."/>
            <person name="Liu X.H."/>
            <person name="Rhind N."/>
            <person name="Pidoux A."/>
            <person name="Brysch-Herzberg M."/>
            <person name="Du L.L."/>
        </authorList>
    </citation>
    <scope>NUCLEOTIDE SEQUENCE [LARGE SCALE GENOMIC DNA]</scope>
    <source>
        <strain evidence="3 4">CBS 15793</strain>
    </source>
</reference>
<keyword evidence="2" id="KW-0812">Transmembrane</keyword>
<dbReference type="GeneID" id="80877639"/>
<evidence type="ECO:0000313" key="4">
    <source>
        <dbReference type="Proteomes" id="UP001212411"/>
    </source>
</evidence>
<feature type="region of interest" description="Disordered" evidence="1">
    <location>
        <begin position="259"/>
        <end position="283"/>
    </location>
</feature>
<organism evidence="3 4">
    <name type="scientific">Schizosaccharomyces osmophilus</name>
    <dbReference type="NCBI Taxonomy" id="2545709"/>
    <lineage>
        <taxon>Eukaryota</taxon>
        <taxon>Fungi</taxon>
        <taxon>Dikarya</taxon>
        <taxon>Ascomycota</taxon>
        <taxon>Taphrinomycotina</taxon>
        <taxon>Schizosaccharomycetes</taxon>
        <taxon>Schizosaccharomycetales</taxon>
        <taxon>Schizosaccharomycetaceae</taxon>
        <taxon>Schizosaccharomyces</taxon>
    </lineage>
</organism>
<dbReference type="KEGG" id="som:SOMG_04163"/>
<accession>A0AAE9WEQ6</accession>